<dbReference type="KEGG" id="tsv:DSM104635_00477"/>
<evidence type="ECO:0000313" key="9">
    <source>
        <dbReference type="Proteomes" id="UP000431269"/>
    </source>
</evidence>
<comment type="similarity">
    <text evidence="2">Belongs to the HpcH/HpaI aldolase family.</text>
</comment>
<feature type="binding site" evidence="5">
    <location>
        <position position="118"/>
    </location>
    <ligand>
        <name>substrate</name>
    </ligand>
</feature>
<dbReference type="GO" id="GO:0016829">
    <property type="term" value="F:lyase activity"/>
    <property type="evidence" value="ECO:0007669"/>
    <property type="project" value="UniProtKB-KW"/>
</dbReference>
<keyword evidence="8" id="KW-0456">Lyase</keyword>
<organism evidence="8 9">
    <name type="scientific">Terricaulis silvestris</name>
    <dbReference type="NCBI Taxonomy" id="2686094"/>
    <lineage>
        <taxon>Bacteria</taxon>
        <taxon>Pseudomonadati</taxon>
        <taxon>Pseudomonadota</taxon>
        <taxon>Alphaproteobacteria</taxon>
        <taxon>Caulobacterales</taxon>
        <taxon>Caulobacteraceae</taxon>
        <taxon>Terricaulis</taxon>
    </lineage>
</organism>
<dbReference type="AlphaFoldDB" id="A0A6I6MGA2"/>
<sequence>MLRSFLFVPAIDEKRLARVHERGADAVILDLEDAVPPEAKAAARAGLRGVAEGLAAKGVKVFVRVNADTPADIDAAVCGAVQGIVAPKVRGASQAADIVEAIGARANARPVDFIALIESASGIFNAAPIAGVNGVSGLALGSEDLTAELGVAPTADSLDLPCKMIALAAATRGLMALGAPVSIGEFRDLDLYRNAIALARRVGMTGTFCIHPAQVAVANDGFAPSPAELDEARALLAAWREAEATGVGVIAHGGRMIDAPVVARAKRLLGIST</sequence>
<feature type="binding site" evidence="5">
    <location>
        <position position="64"/>
    </location>
    <ligand>
        <name>substrate</name>
    </ligand>
</feature>
<evidence type="ECO:0000256" key="2">
    <source>
        <dbReference type="ARBA" id="ARBA00005568"/>
    </source>
</evidence>
<dbReference type="GO" id="GO:0006107">
    <property type="term" value="P:oxaloacetate metabolic process"/>
    <property type="evidence" value="ECO:0007669"/>
    <property type="project" value="TreeGrafter"/>
</dbReference>
<dbReference type="PIRSF" id="PIRSF015582">
    <property type="entry name" value="Cit_lyase_B"/>
    <property type="match status" value="1"/>
</dbReference>
<dbReference type="GO" id="GO:0000287">
    <property type="term" value="F:magnesium ion binding"/>
    <property type="evidence" value="ECO:0007669"/>
    <property type="project" value="TreeGrafter"/>
</dbReference>
<dbReference type="EC" id="4.1.-.-" evidence="8"/>
<evidence type="ECO:0000256" key="1">
    <source>
        <dbReference type="ARBA" id="ARBA00001946"/>
    </source>
</evidence>
<accession>A0A6I6MGA2</accession>
<keyword evidence="3 6" id="KW-0479">Metal-binding</keyword>
<dbReference type="Pfam" id="PF03328">
    <property type="entry name" value="HpcH_HpaI"/>
    <property type="match status" value="1"/>
</dbReference>
<dbReference type="Gene3D" id="3.20.20.60">
    <property type="entry name" value="Phosphoenolpyruvate-binding domains"/>
    <property type="match status" value="1"/>
</dbReference>
<dbReference type="InterPro" id="IPR040442">
    <property type="entry name" value="Pyrv_kinase-like_dom_sf"/>
</dbReference>
<evidence type="ECO:0000256" key="6">
    <source>
        <dbReference type="PIRSR" id="PIRSR015582-2"/>
    </source>
</evidence>
<dbReference type="SUPFAM" id="SSF51621">
    <property type="entry name" value="Phosphoenolpyruvate/pyruvate domain"/>
    <property type="match status" value="1"/>
</dbReference>
<gene>
    <name evidence="8" type="ORF">DSM104635_00477</name>
</gene>
<evidence type="ECO:0000259" key="7">
    <source>
        <dbReference type="Pfam" id="PF03328"/>
    </source>
</evidence>
<dbReference type="InterPro" id="IPR011206">
    <property type="entry name" value="Citrate_lyase_beta/mcl1/mcl2"/>
</dbReference>
<feature type="binding site" evidence="6">
    <location>
        <position position="118"/>
    </location>
    <ligand>
        <name>Mg(2+)</name>
        <dbReference type="ChEBI" id="CHEBI:18420"/>
    </ligand>
</feature>
<protein>
    <submittedName>
        <fullName evidence="8">Citrate lyase subunit beta-like protein</fullName>
        <ecNumber evidence="8">4.1.-.-</ecNumber>
    </submittedName>
</protein>
<evidence type="ECO:0000256" key="4">
    <source>
        <dbReference type="ARBA" id="ARBA00022842"/>
    </source>
</evidence>
<feature type="domain" description="HpcH/HpaI aldolase/citrate lyase" evidence="7">
    <location>
        <begin position="3"/>
        <end position="212"/>
    </location>
</feature>
<name>A0A6I6MGA2_9CAUL</name>
<dbReference type="EMBL" id="CP047045">
    <property type="protein sequence ID" value="QGZ93665.1"/>
    <property type="molecule type" value="Genomic_DNA"/>
</dbReference>
<dbReference type="PANTHER" id="PTHR32308">
    <property type="entry name" value="LYASE BETA SUBUNIT, PUTATIVE (AFU_ORTHOLOGUE AFUA_4G13030)-RELATED"/>
    <property type="match status" value="1"/>
</dbReference>
<dbReference type="RefSeq" id="WP_158764664.1">
    <property type="nucleotide sequence ID" value="NZ_CP047045.1"/>
</dbReference>
<proteinExistence type="inferred from homology"/>
<evidence type="ECO:0000256" key="3">
    <source>
        <dbReference type="ARBA" id="ARBA00022723"/>
    </source>
</evidence>
<feature type="binding site" evidence="6">
    <location>
        <position position="144"/>
    </location>
    <ligand>
        <name>Mg(2+)</name>
        <dbReference type="ChEBI" id="CHEBI:18420"/>
    </ligand>
</feature>
<evidence type="ECO:0000256" key="5">
    <source>
        <dbReference type="PIRSR" id="PIRSR015582-1"/>
    </source>
</evidence>
<keyword evidence="9" id="KW-1185">Reference proteome</keyword>
<keyword evidence="4 6" id="KW-0460">Magnesium</keyword>
<dbReference type="InterPro" id="IPR005000">
    <property type="entry name" value="Aldolase/citrate-lyase_domain"/>
</dbReference>
<comment type="cofactor">
    <cofactor evidence="1">
        <name>Mg(2+)</name>
        <dbReference type="ChEBI" id="CHEBI:18420"/>
    </cofactor>
</comment>
<dbReference type="InterPro" id="IPR015813">
    <property type="entry name" value="Pyrv/PenolPyrv_kinase-like_dom"/>
</dbReference>
<evidence type="ECO:0000313" key="8">
    <source>
        <dbReference type="EMBL" id="QGZ93665.1"/>
    </source>
</evidence>
<dbReference type="PANTHER" id="PTHR32308:SF10">
    <property type="entry name" value="CITRATE LYASE SUBUNIT BETA"/>
    <property type="match status" value="1"/>
</dbReference>
<reference evidence="9" key="1">
    <citation type="submission" date="2019-12" db="EMBL/GenBank/DDBJ databases">
        <title>Complete genome of Terracaulis silvestris 0127_4.</title>
        <authorList>
            <person name="Vieira S."/>
            <person name="Riedel T."/>
            <person name="Sproer C."/>
            <person name="Pascual J."/>
            <person name="Boedeker C."/>
            <person name="Overmann J."/>
        </authorList>
    </citation>
    <scope>NUCLEOTIDE SEQUENCE [LARGE SCALE GENOMIC DNA]</scope>
    <source>
        <strain evidence="9">0127_4</strain>
    </source>
</reference>
<dbReference type="Proteomes" id="UP000431269">
    <property type="component" value="Chromosome"/>
</dbReference>